<keyword evidence="3 8" id="KW-0375">Hydrogen ion transport</keyword>
<evidence type="ECO:0000256" key="1">
    <source>
        <dbReference type="ARBA" id="ARBA00004370"/>
    </source>
</evidence>
<dbReference type="PROSITE" id="PS00389">
    <property type="entry name" value="ATPASE_DELTA"/>
    <property type="match status" value="1"/>
</dbReference>
<comment type="subcellular location">
    <subcellularLocation>
        <location evidence="8">Cell membrane</location>
        <topology evidence="8">Peripheral membrane protein</topology>
    </subcellularLocation>
    <subcellularLocation>
        <location evidence="1">Membrane</location>
    </subcellularLocation>
</comment>
<dbReference type="InterPro" id="IPR000711">
    <property type="entry name" value="ATPase_OSCP/dsu"/>
</dbReference>
<keyword evidence="7 8" id="KW-0066">ATP synthesis</keyword>
<dbReference type="PRINTS" id="PR00125">
    <property type="entry name" value="ATPASEDELTA"/>
</dbReference>
<dbReference type="HAMAP" id="MF_01416">
    <property type="entry name" value="ATP_synth_delta_bact"/>
    <property type="match status" value="1"/>
</dbReference>
<name>A0ABS2L4B1_9MICO</name>
<gene>
    <name evidence="8" type="primary">atpH</name>
    <name evidence="9" type="ORF">JOE66_001574</name>
</gene>
<dbReference type="Proteomes" id="UP000776164">
    <property type="component" value="Unassembled WGS sequence"/>
</dbReference>
<evidence type="ECO:0000256" key="7">
    <source>
        <dbReference type="ARBA" id="ARBA00023310"/>
    </source>
</evidence>
<evidence type="ECO:0000313" key="10">
    <source>
        <dbReference type="Proteomes" id="UP000776164"/>
    </source>
</evidence>
<keyword evidence="4 8" id="KW-0406">Ion transport</keyword>
<dbReference type="Pfam" id="PF00213">
    <property type="entry name" value="OSCP"/>
    <property type="match status" value="1"/>
</dbReference>
<dbReference type="InterPro" id="IPR020781">
    <property type="entry name" value="ATPase_OSCP/d_CS"/>
</dbReference>
<dbReference type="RefSeq" id="WP_205108296.1">
    <property type="nucleotide sequence ID" value="NZ_BAAAHT010000013.1"/>
</dbReference>
<keyword evidence="10" id="KW-1185">Reference proteome</keyword>
<proteinExistence type="inferred from homology"/>
<keyword evidence="6 8" id="KW-0139">CF(1)</keyword>
<evidence type="ECO:0000256" key="6">
    <source>
        <dbReference type="ARBA" id="ARBA00023196"/>
    </source>
</evidence>
<dbReference type="PANTHER" id="PTHR11910">
    <property type="entry name" value="ATP SYNTHASE DELTA CHAIN"/>
    <property type="match status" value="1"/>
</dbReference>
<evidence type="ECO:0000256" key="8">
    <source>
        <dbReference type="HAMAP-Rule" id="MF_01416"/>
    </source>
</evidence>
<evidence type="ECO:0000256" key="4">
    <source>
        <dbReference type="ARBA" id="ARBA00023065"/>
    </source>
</evidence>
<protein>
    <recommendedName>
        <fullName evidence="8">ATP synthase subunit delta</fullName>
    </recommendedName>
    <alternativeName>
        <fullName evidence="8">ATP synthase F(1) sector subunit delta</fullName>
    </alternativeName>
    <alternativeName>
        <fullName evidence="8">F-type ATPase subunit delta</fullName>
        <shortName evidence="8">F-ATPase subunit delta</shortName>
    </alternativeName>
</protein>
<evidence type="ECO:0000256" key="3">
    <source>
        <dbReference type="ARBA" id="ARBA00022781"/>
    </source>
</evidence>
<sequence>MGSATREALASSKNALAGLPAPALTVSTGEDLFAAGRIIGESAQFRSLLGDPSTDSSQKSALVSGVFQAGLGADALSLLTAIASAHWSNSDELLAGIEEIGLRVVAASAPASVSIESELFEFGEAVSSDSELELAIGTSLGSPAAKVALVDALLAGKASEQTLVIVRHLVQQPRGRRIAELLRIASTIVADAKNQSIATVTLASPIAAEQLDRLRASLGRLYGRQLTINQVVDPTVLGGLRVQVGDDVIDGSIESRLSELRQKLAS</sequence>
<evidence type="ECO:0000313" key="9">
    <source>
        <dbReference type="EMBL" id="MBM7471940.1"/>
    </source>
</evidence>
<dbReference type="NCBIfam" id="TIGR01145">
    <property type="entry name" value="ATP_synt_delta"/>
    <property type="match status" value="1"/>
</dbReference>
<comment type="similarity">
    <text evidence="8">Belongs to the ATPase delta chain family.</text>
</comment>
<keyword evidence="2 8" id="KW-0813">Transport</keyword>
<dbReference type="EMBL" id="JAFBBU010000001">
    <property type="protein sequence ID" value="MBM7471940.1"/>
    <property type="molecule type" value="Genomic_DNA"/>
</dbReference>
<keyword evidence="5 8" id="KW-0472">Membrane</keyword>
<evidence type="ECO:0000256" key="5">
    <source>
        <dbReference type="ARBA" id="ARBA00023136"/>
    </source>
</evidence>
<evidence type="ECO:0000256" key="2">
    <source>
        <dbReference type="ARBA" id="ARBA00022448"/>
    </source>
</evidence>
<accession>A0ABS2L4B1</accession>
<reference evidence="9 10" key="1">
    <citation type="submission" date="2021-01" db="EMBL/GenBank/DDBJ databases">
        <title>Sequencing the genomes of 1000 actinobacteria strains.</title>
        <authorList>
            <person name="Klenk H.-P."/>
        </authorList>
    </citation>
    <scope>NUCLEOTIDE SEQUENCE [LARGE SCALE GENOMIC DNA]</scope>
    <source>
        <strain evidence="9 10">DSM 13057</strain>
    </source>
</reference>
<dbReference type="NCBIfam" id="NF009967">
    <property type="entry name" value="PRK13430.1"/>
    <property type="match status" value="1"/>
</dbReference>
<comment type="function">
    <text evidence="8">F(1)F(0) ATP synthase produces ATP from ADP in the presence of a proton or sodium gradient. F-type ATPases consist of two structural domains, F(1) containing the extramembraneous catalytic core and F(0) containing the membrane proton channel, linked together by a central stalk and a peripheral stalk. During catalysis, ATP synthesis in the catalytic domain of F(1) is coupled via a rotary mechanism of the central stalk subunits to proton translocation.</text>
</comment>
<keyword evidence="8" id="KW-1003">Cell membrane</keyword>
<comment type="caution">
    <text evidence="9">The sequence shown here is derived from an EMBL/GenBank/DDBJ whole genome shotgun (WGS) entry which is preliminary data.</text>
</comment>
<organism evidence="9 10">
    <name type="scientific">Subtercola frigoramans</name>
    <dbReference type="NCBI Taxonomy" id="120298"/>
    <lineage>
        <taxon>Bacteria</taxon>
        <taxon>Bacillati</taxon>
        <taxon>Actinomycetota</taxon>
        <taxon>Actinomycetes</taxon>
        <taxon>Micrococcales</taxon>
        <taxon>Microbacteriaceae</taxon>
        <taxon>Subtercola</taxon>
    </lineage>
</organism>
<comment type="function">
    <text evidence="8">This protein is part of the stalk that links CF(0) to CF(1). It either transmits conformational changes from CF(0) to CF(1) or is implicated in proton conduction.</text>
</comment>